<dbReference type="Gene3D" id="1.25.40.10">
    <property type="entry name" value="Tetratricopeptide repeat domain"/>
    <property type="match status" value="3"/>
</dbReference>
<feature type="transmembrane region" description="Helical" evidence="4">
    <location>
        <begin position="116"/>
        <end position="138"/>
    </location>
</feature>
<keyword evidence="4" id="KW-1133">Transmembrane helix</keyword>
<evidence type="ECO:0000256" key="2">
    <source>
        <dbReference type="ARBA" id="ARBA00022803"/>
    </source>
</evidence>
<feature type="transmembrane region" description="Helical" evidence="4">
    <location>
        <begin position="90"/>
        <end position="110"/>
    </location>
</feature>
<feature type="repeat" description="TPR" evidence="3">
    <location>
        <begin position="521"/>
        <end position="554"/>
    </location>
</feature>
<dbReference type="InterPro" id="IPR011990">
    <property type="entry name" value="TPR-like_helical_dom_sf"/>
</dbReference>
<evidence type="ECO:0000256" key="3">
    <source>
        <dbReference type="PROSITE-ProRule" id="PRU00339"/>
    </source>
</evidence>
<organism evidence="5">
    <name type="scientific">uncultured Woeseiaceae bacterium</name>
    <dbReference type="NCBI Taxonomy" id="1983305"/>
    <lineage>
        <taxon>Bacteria</taxon>
        <taxon>Pseudomonadati</taxon>
        <taxon>Pseudomonadota</taxon>
        <taxon>Gammaproteobacteria</taxon>
        <taxon>Woeseiales</taxon>
        <taxon>Woeseiaceae</taxon>
        <taxon>environmental samples</taxon>
    </lineage>
</organism>
<dbReference type="PANTHER" id="PTHR44858:SF1">
    <property type="entry name" value="UDP-N-ACETYLGLUCOSAMINE--PEPTIDE N-ACETYLGLUCOSAMINYLTRANSFERASE SPINDLY-RELATED"/>
    <property type="match status" value="1"/>
</dbReference>
<evidence type="ECO:0000256" key="1">
    <source>
        <dbReference type="ARBA" id="ARBA00022737"/>
    </source>
</evidence>
<sequence length="724" mass="80842">MEESDGNLYGDGVNVATHLQTLAAPGGICISGSVHDHVKNDGQFEFAGEQRFKNIPDPVNVYQVLAPGVETGYQSFWAELKRRSVVRVGAAYGVVAWLILQVAATILPSFDAPQWIMRGLFFTFVVGFPVALFLAWIYELTPLGLMRNDEAARQPDLKKLSGRRLDGVIIGLLAVAVIYLVFDNYDLLQRGPETLPRQSIAVLAFENLSPDIDNEYFADGIADELLNVLASIPELRVASRTSSFSFKGKDVDVATIAETLQVDNVLEGSVRAHANQIRVTVTLVRNGTVLWTNTYDRGMDDILDVQSEIAYSVVSAIAPVLSPESETRVARRPTNNVEAYDYYLRGLDYLNRPAEESTLSIAASMFDRAINLDARFASAWAARCETRLSQYEFSAGDEDFFNDAQSDCRRAWTLDKDLWDVYVALGRLYRISGLYENAIDELEKAVAQQPNAVEAYLELGNTLSELNRIEEAKSMFAKAIAVDTGNWQVHRAYGHFFYDNEQYDEAIEQYSSVAEFAPDSGIGFDNLGNTYWAMGDFENAAKAFEKSLKIAPSRWAYSSLGSMQYYLGDYASSVENQLLSIDLAPEDHVAWGRLAEAYRFIPGAEDKALPAYARAIELVRRDLLVNPDHWDNIGQLAIYHAFSGRREEAVAQTQRMLEIAPSDPSAHYYDALIKWHHGDEEATYQAIQSSLALGMSPVFIDTDPTLAPLRKEMRFQTLLSSYED</sequence>
<dbReference type="SUPFAM" id="SSF55073">
    <property type="entry name" value="Nucleotide cyclase"/>
    <property type="match status" value="1"/>
</dbReference>
<feature type="repeat" description="TPR" evidence="3">
    <location>
        <begin position="453"/>
        <end position="486"/>
    </location>
</feature>
<keyword evidence="4" id="KW-0812">Transmembrane</keyword>
<dbReference type="Pfam" id="PF13414">
    <property type="entry name" value="TPR_11"/>
    <property type="match status" value="1"/>
</dbReference>
<dbReference type="PANTHER" id="PTHR44858">
    <property type="entry name" value="TETRATRICOPEPTIDE REPEAT PROTEIN 6"/>
    <property type="match status" value="1"/>
</dbReference>
<dbReference type="Gene3D" id="3.30.70.1230">
    <property type="entry name" value="Nucleotide cyclase"/>
    <property type="match status" value="1"/>
</dbReference>
<protein>
    <submittedName>
        <fullName evidence="5">Uncharacterized protein</fullName>
    </submittedName>
</protein>
<reference evidence="5" key="1">
    <citation type="submission" date="2019-07" db="EMBL/GenBank/DDBJ databases">
        <authorList>
            <person name="Weber M."/>
            <person name="Kostadinov I."/>
            <person name="Kostadinov D I."/>
        </authorList>
    </citation>
    <scope>NUCLEOTIDE SEQUENCE</scope>
    <source>
        <strain evidence="5">Gfbio:sag-sample-m06:053724c1-46a9-4a36-b237-ea2bf867836b</strain>
    </source>
</reference>
<feature type="repeat" description="TPR" evidence="3">
    <location>
        <begin position="419"/>
        <end position="452"/>
    </location>
</feature>
<dbReference type="AlphaFoldDB" id="A0A7D9H7S2"/>
<dbReference type="Pfam" id="PF00515">
    <property type="entry name" value="TPR_1"/>
    <property type="match status" value="1"/>
</dbReference>
<dbReference type="PROSITE" id="PS50005">
    <property type="entry name" value="TPR"/>
    <property type="match status" value="4"/>
</dbReference>
<keyword evidence="1" id="KW-0677">Repeat</keyword>
<evidence type="ECO:0000256" key="4">
    <source>
        <dbReference type="SAM" id="Phobius"/>
    </source>
</evidence>
<proteinExistence type="predicted"/>
<dbReference type="SUPFAM" id="SSF48452">
    <property type="entry name" value="TPR-like"/>
    <property type="match status" value="1"/>
</dbReference>
<name>A0A7D9H7S2_9GAMM</name>
<dbReference type="InterPro" id="IPR029787">
    <property type="entry name" value="Nucleotide_cyclase"/>
</dbReference>
<dbReference type="InterPro" id="IPR019734">
    <property type="entry name" value="TPR_rpt"/>
</dbReference>
<gene>
    <name evidence="5" type="ORF">JTBM06_V1_800001</name>
</gene>
<accession>A0A7D9H7S2</accession>
<keyword evidence="4" id="KW-0472">Membrane</keyword>
<dbReference type="SMART" id="SM00028">
    <property type="entry name" value="TPR"/>
    <property type="match status" value="6"/>
</dbReference>
<keyword evidence="2 3" id="KW-0802">TPR repeat</keyword>
<dbReference type="EMBL" id="LR633967">
    <property type="protein sequence ID" value="VUX56396.1"/>
    <property type="molecule type" value="Genomic_DNA"/>
</dbReference>
<feature type="transmembrane region" description="Helical" evidence="4">
    <location>
        <begin position="165"/>
        <end position="182"/>
    </location>
</feature>
<feature type="repeat" description="TPR" evidence="3">
    <location>
        <begin position="487"/>
        <end position="520"/>
    </location>
</feature>
<evidence type="ECO:0000313" key="5">
    <source>
        <dbReference type="EMBL" id="VUX56396.1"/>
    </source>
</evidence>
<dbReference type="InterPro" id="IPR050498">
    <property type="entry name" value="Ycf3"/>
</dbReference>